<dbReference type="GeneID" id="63816454"/>
<dbReference type="InterPro" id="IPR006140">
    <property type="entry name" value="D-isomer_DH_NAD-bd"/>
</dbReference>
<dbReference type="VEuPathDB" id="FungiDB:P175DRAFT_0527978"/>
<keyword evidence="2 4" id="KW-0560">Oxidoreductase</keyword>
<evidence type="ECO:0000313" key="7">
    <source>
        <dbReference type="EMBL" id="PTU24495.1"/>
    </source>
</evidence>
<dbReference type="InterPro" id="IPR029753">
    <property type="entry name" value="D-isomer_DH_CS"/>
</dbReference>
<evidence type="ECO:0000256" key="2">
    <source>
        <dbReference type="ARBA" id="ARBA00023002"/>
    </source>
</evidence>
<feature type="domain" description="D-isomer specific 2-hydroxyacid dehydrogenase catalytic" evidence="5">
    <location>
        <begin position="94"/>
        <end position="390"/>
    </location>
</feature>
<protein>
    <recommendedName>
        <fullName evidence="9">D-isomer specific 2-hydroxyacid dehydrogenase NAD-binding domain-containing protein</fullName>
    </recommendedName>
</protein>
<dbReference type="InterPro" id="IPR006139">
    <property type="entry name" value="D-isomer_2_OHA_DH_cat_dom"/>
</dbReference>
<dbReference type="CDD" id="cd12169">
    <property type="entry name" value="PGDH_like_1"/>
    <property type="match status" value="1"/>
</dbReference>
<dbReference type="InterPro" id="IPR036291">
    <property type="entry name" value="NAD(P)-bd_dom_sf"/>
</dbReference>
<proteinExistence type="inferred from homology"/>
<evidence type="ECO:0000259" key="6">
    <source>
        <dbReference type="Pfam" id="PF02826"/>
    </source>
</evidence>
<dbReference type="Gene3D" id="3.40.50.720">
    <property type="entry name" value="NAD(P)-binding Rossmann-like Domain"/>
    <property type="match status" value="2"/>
</dbReference>
<dbReference type="SUPFAM" id="SSF52283">
    <property type="entry name" value="Formate/glycerate dehydrogenase catalytic domain-like"/>
    <property type="match status" value="1"/>
</dbReference>
<dbReference type="Pfam" id="PF02826">
    <property type="entry name" value="2-Hacid_dh_C"/>
    <property type="match status" value="1"/>
</dbReference>
<organism evidence="7 8">
    <name type="scientific">Aspergillus ochraceoroseus IBT 24754</name>
    <dbReference type="NCBI Taxonomy" id="1392256"/>
    <lineage>
        <taxon>Eukaryota</taxon>
        <taxon>Fungi</taxon>
        <taxon>Dikarya</taxon>
        <taxon>Ascomycota</taxon>
        <taxon>Pezizomycotina</taxon>
        <taxon>Eurotiomycetes</taxon>
        <taxon>Eurotiomycetidae</taxon>
        <taxon>Eurotiales</taxon>
        <taxon>Aspergillaceae</taxon>
        <taxon>Aspergillus</taxon>
        <taxon>Aspergillus subgen. Nidulantes</taxon>
    </lineage>
</organism>
<gene>
    <name evidence="7" type="ORF">P175DRAFT_0527978</name>
</gene>
<evidence type="ECO:0000256" key="4">
    <source>
        <dbReference type="RuleBase" id="RU003719"/>
    </source>
</evidence>
<dbReference type="PANTHER" id="PTHR42789:SF1">
    <property type="entry name" value="D-ISOMER SPECIFIC 2-HYDROXYACID DEHYDROGENASE FAMILY PROTEIN (AFU_ORTHOLOGUE AFUA_6G10090)"/>
    <property type="match status" value="1"/>
</dbReference>
<feature type="domain" description="D-isomer specific 2-hydroxyacid dehydrogenase NAD-binding" evidence="6">
    <location>
        <begin position="209"/>
        <end position="359"/>
    </location>
</feature>
<dbReference type="AlphaFoldDB" id="A0A2T5M7I7"/>
<dbReference type="PROSITE" id="PS00671">
    <property type="entry name" value="D_2_HYDROXYACID_DH_3"/>
    <property type="match status" value="1"/>
</dbReference>
<evidence type="ECO:0000259" key="5">
    <source>
        <dbReference type="Pfam" id="PF00389"/>
    </source>
</evidence>
<dbReference type="OrthoDB" id="298012at2759"/>
<comment type="caution">
    <text evidence="7">The sequence shown here is derived from an EMBL/GenBank/DDBJ whole genome shotgun (WGS) entry which is preliminary data.</text>
</comment>
<name>A0A2T5M7I7_9EURO</name>
<dbReference type="EMBL" id="MSFN02000001">
    <property type="protein sequence ID" value="PTU24495.1"/>
    <property type="molecule type" value="Genomic_DNA"/>
</dbReference>
<dbReference type="PANTHER" id="PTHR42789">
    <property type="entry name" value="D-ISOMER SPECIFIC 2-HYDROXYACID DEHYDROGENASE FAMILY PROTEIN (AFU_ORTHOLOGUE AFUA_6G10090)"/>
    <property type="match status" value="1"/>
</dbReference>
<dbReference type="GO" id="GO:0016616">
    <property type="term" value="F:oxidoreductase activity, acting on the CH-OH group of donors, NAD or NADP as acceptor"/>
    <property type="evidence" value="ECO:0007669"/>
    <property type="project" value="InterPro"/>
</dbReference>
<evidence type="ECO:0008006" key="9">
    <source>
        <dbReference type="Google" id="ProtNLM"/>
    </source>
</evidence>
<comment type="similarity">
    <text evidence="1 4">Belongs to the D-isomer specific 2-hydroxyacid dehydrogenase family.</text>
</comment>
<dbReference type="SUPFAM" id="SSF51735">
    <property type="entry name" value="NAD(P)-binding Rossmann-fold domains"/>
    <property type="match status" value="1"/>
</dbReference>
<dbReference type="Proteomes" id="UP000244073">
    <property type="component" value="Unassembled WGS sequence"/>
</dbReference>
<keyword evidence="3" id="KW-0520">NAD</keyword>
<dbReference type="Pfam" id="PF00389">
    <property type="entry name" value="2-Hacid_dh"/>
    <property type="match status" value="1"/>
</dbReference>
<dbReference type="GO" id="GO:0051287">
    <property type="term" value="F:NAD binding"/>
    <property type="evidence" value="ECO:0007669"/>
    <property type="project" value="InterPro"/>
</dbReference>
<evidence type="ECO:0000256" key="3">
    <source>
        <dbReference type="ARBA" id="ARBA00023027"/>
    </source>
</evidence>
<dbReference type="RefSeq" id="XP_040755887.1">
    <property type="nucleotide sequence ID" value="XM_040899572.1"/>
</dbReference>
<dbReference type="InterPro" id="IPR050857">
    <property type="entry name" value="D-2-hydroxyacid_DH"/>
</dbReference>
<sequence length="390" mass="42297">MPITQHWGWVSHLPEPIFPMQSWRASKLQLRSAGGNTCAENLFVIFNAHLDPGSSVELVGCFAVVSPISCAALGDCRPPPHFAHLEDRIEIAHFPETLDPHDPEQHAALITRLHPFDGILAMRERTPFKKETLTALPNLKLLLTTGTRNLALDTAYCAERGIPVAGTASRSSSGGVDSAAQHAWAVILALARHVARDDAALKRGEGLAGVTGRDVGRIAIMGFGMRVVAWSGNLTQETAELQAAACGLPRGSFRAITDKLQFFGQADVVSLHHVLSELSRGIVGRAELAAMRRTALLVNTSRGPLIDETALLETLNAGGVAGAALDVFDTEPLPRDSPWRTTAWGRDGRSEVLLTPHMGYGDEQIHGWYEEVAENLERWLDGTELKTRLN</sequence>
<evidence type="ECO:0000256" key="1">
    <source>
        <dbReference type="ARBA" id="ARBA00005854"/>
    </source>
</evidence>
<accession>A0A2T5M7I7</accession>
<reference evidence="7 8" key="1">
    <citation type="journal article" date="2018" name="Proc. Natl. Acad. Sci. U.S.A.">
        <title>Linking secondary metabolites to gene clusters through genome sequencing of six diverse Aspergillus species.</title>
        <authorList>
            <person name="Kaerboelling I."/>
            <person name="Vesth T.C."/>
            <person name="Frisvad J.C."/>
            <person name="Nybo J.L."/>
            <person name="Theobald S."/>
            <person name="Kuo A."/>
            <person name="Bowyer P."/>
            <person name="Matsuda Y."/>
            <person name="Mondo S."/>
            <person name="Lyhne E.K."/>
            <person name="Kogle M.E."/>
            <person name="Clum A."/>
            <person name="Lipzen A."/>
            <person name="Salamov A."/>
            <person name="Ngan C.Y."/>
            <person name="Daum C."/>
            <person name="Chiniquy J."/>
            <person name="Barry K."/>
            <person name="LaButti K."/>
            <person name="Haridas S."/>
            <person name="Simmons B.A."/>
            <person name="Magnuson J.K."/>
            <person name="Mortensen U.H."/>
            <person name="Larsen T.O."/>
            <person name="Grigoriev I.V."/>
            <person name="Baker S.E."/>
            <person name="Andersen M.R."/>
        </authorList>
    </citation>
    <scope>NUCLEOTIDE SEQUENCE [LARGE SCALE GENOMIC DNA]</scope>
    <source>
        <strain evidence="7 8">IBT 24754</strain>
    </source>
</reference>
<evidence type="ECO:0000313" key="8">
    <source>
        <dbReference type="Proteomes" id="UP000244073"/>
    </source>
</evidence>